<keyword evidence="8" id="KW-1185">Reference proteome</keyword>
<accession>A0A545VEZ8</accession>
<dbReference type="InterPro" id="IPR002401">
    <property type="entry name" value="Cyt_P450_E_grp-I"/>
</dbReference>
<dbReference type="EMBL" id="SPUK01000001">
    <property type="protein sequence ID" value="TQW00286.1"/>
    <property type="molecule type" value="Genomic_DNA"/>
</dbReference>
<dbReference type="AlphaFoldDB" id="A0A545VEZ8"/>
<reference evidence="7 8" key="1">
    <citation type="journal article" date="2019" name="Appl. Microbiol. Biotechnol.">
        <title>Genome sequence of Isaria javanica and comparative genome analysis insights into family S53 peptidase evolution in fungal entomopathogens.</title>
        <authorList>
            <person name="Lin R."/>
            <person name="Zhang X."/>
            <person name="Xin B."/>
            <person name="Zou M."/>
            <person name="Gao Y."/>
            <person name="Qin F."/>
            <person name="Hu Q."/>
            <person name="Xie B."/>
            <person name="Cheng X."/>
        </authorList>
    </citation>
    <scope>NUCLEOTIDE SEQUENCE [LARGE SCALE GENOMIC DNA]</scope>
    <source>
        <strain evidence="7 8">IJ1G</strain>
    </source>
</reference>
<feature type="region of interest" description="Disordered" evidence="6">
    <location>
        <begin position="492"/>
        <end position="531"/>
    </location>
</feature>
<dbReference type="GO" id="GO:0020037">
    <property type="term" value="F:heme binding"/>
    <property type="evidence" value="ECO:0007669"/>
    <property type="project" value="InterPro"/>
</dbReference>
<feature type="compositionally biased region" description="Acidic residues" evidence="6">
    <location>
        <begin position="517"/>
        <end position="527"/>
    </location>
</feature>
<organism evidence="7 8">
    <name type="scientific">Cordyceps javanica</name>
    <dbReference type="NCBI Taxonomy" id="43265"/>
    <lineage>
        <taxon>Eukaryota</taxon>
        <taxon>Fungi</taxon>
        <taxon>Dikarya</taxon>
        <taxon>Ascomycota</taxon>
        <taxon>Pezizomycotina</taxon>
        <taxon>Sordariomycetes</taxon>
        <taxon>Hypocreomycetidae</taxon>
        <taxon>Hypocreales</taxon>
        <taxon>Cordycipitaceae</taxon>
        <taxon>Cordyceps</taxon>
    </lineage>
</organism>
<dbReference type="GO" id="GO:0004497">
    <property type="term" value="F:monooxygenase activity"/>
    <property type="evidence" value="ECO:0007669"/>
    <property type="project" value="InterPro"/>
</dbReference>
<dbReference type="SUPFAM" id="SSF48264">
    <property type="entry name" value="Cytochrome P450"/>
    <property type="match status" value="1"/>
</dbReference>
<keyword evidence="4 5" id="KW-0408">Iron</keyword>
<evidence type="ECO:0000256" key="1">
    <source>
        <dbReference type="ARBA" id="ARBA00010617"/>
    </source>
</evidence>
<feature type="compositionally biased region" description="Basic and acidic residues" evidence="6">
    <location>
        <begin position="492"/>
        <end position="516"/>
    </location>
</feature>
<evidence type="ECO:0000313" key="7">
    <source>
        <dbReference type="EMBL" id="TQW00286.1"/>
    </source>
</evidence>
<dbReference type="Gene3D" id="1.10.630.10">
    <property type="entry name" value="Cytochrome P450"/>
    <property type="match status" value="1"/>
</dbReference>
<dbReference type="InterPro" id="IPR036396">
    <property type="entry name" value="Cyt_P450_sf"/>
</dbReference>
<keyword evidence="2 5" id="KW-0349">Heme</keyword>
<dbReference type="Pfam" id="PF00067">
    <property type="entry name" value="p450"/>
    <property type="match status" value="2"/>
</dbReference>
<evidence type="ECO:0000256" key="4">
    <source>
        <dbReference type="ARBA" id="ARBA00023004"/>
    </source>
</evidence>
<name>A0A545VEZ8_9HYPO</name>
<dbReference type="PRINTS" id="PR00463">
    <property type="entry name" value="EP450I"/>
</dbReference>
<dbReference type="GO" id="GO:0005506">
    <property type="term" value="F:iron ion binding"/>
    <property type="evidence" value="ECO:0007669"/>
    <property type="project" value="InterPro"/>
</dbReference>
<dbReference type="InterPro" id="IPR050121">
    <property type="entry name" value="Cytochrome_P450_monoxygenase"/>
</dbReference>
<dbReference type="InterPro" id="IPR001128">
    <property type="entry name" value="Cyt_P450"/>
</dbReference>
<comment type="similarity">
    <text evidence="1">Belongs to the cytochrome P450 family.</text>
</comment>
<dbReference type="GO" id="GO:0016705">
    <property type="term" value="F:oxidoreductase activity, acting on paired donors, with incorporation or reduction of molecular oxygen"/>
    <property type="evidence" value="ECO:0007669"/>
    <property type="project" value="InterPro"/>
</dbReference>
<dbReference type="PANTHER" id="PTHR24305:SF166">
    <property type="entry name" value="CYTOCHROME P450 12A4, MITOCHONDRIAL-RELATED"/>
    <property type="match status" value="1"/>
</dbReference>
<evidence type="ECO:0000256" key="2">
    <source>
        <dbReference type="ARBA" id="ARBA00022617"/>
    </source>
</evidence>
<feature type="binding site" description="axial binding residue" evidence="5">
    <location>
        <position position="565"/>
    </location>
    <ligand>
        <name>heme</name>
        <dbReference type="ChEBI" id="CHEBI:30413"/>
    </ligand>
    <ligandPart>
        <name>Fe</name>
        <dbReference type="ChEBI" id="CHEBI:18248"/>
    </ligandPart>
</feature>
<proteinExistence type="inferred from homology"/>
<dbReference type="Proteomes" id="UP000315783">
    <property type="component" value="Unassembled WGS sequence"/>
</dbReference>
<evidence type="ECO:0000256" key="3">
    <source>
        <dbReference type="ARBA" id="ARBA00022723"/>
    </source>
</evidence>
<protein>
    <submittedName>
        <fullName evidence="7">Cytochrome P450</fullName>
    </submittedName>
</protein>
<gene>
    <name evidence="7" type="ORF">IF1G_00217</name>
</gene>
<evidence type="ECO:0000256" key="6">
    <source>
        <dbReference type="SAM" id="MobiDB-lite"/>
    </source>
</evidence>
<sequence>MGAVLLVILALCLYTVVSRIASLLRNIAKAKRSGFRYIVVPYIAVVPIGHHIYRVCSIIVRSLSLPERWLIYVEAMDINLPFRTRRLWKDRLDDAFFIVSPNLMVLHLCTAELNHWVTSQREKFPKWTPMYEILRVFGSNLVTAEGNEWRQHRRLTAGYFTEANTALVFQESVRQSLSMLRLWTADDEARPGEKRHQRGIILASPYDDVGKLTLHIVNYIGFGIQMRWPGETLAEDTDAALAKFSSPTAPNGYQVPFLEAIAGVLYRIVYVLVFPTWVLEWMPFKDARQAGRDARNFLQYSNELLENRLSEAEQSGVKSESSSKDFLSHLVRTGRDGSGLDRRAMLGNSFILQLAGHETTANALFNTMVYLACFPEAQRRVQQDVDAVVGDTEPSDWEYGKVVNALLASYVGAATYETLRLAPAALSLPKMAANDEVVTKDGVQYTIPGGVPVFLEVMSTAVDARYWPTEPSRYGTGETDLEDYLPERWFRESKKEGQEERQDMSESNRADSKEEEGGKEEEEEEEWDQKLRGAAGVAAGVATGEKLFRPVAGAYAPFSEGARSCTGRRMAQAELMAVMAVVFRGHSIELVVDEEDEQGEEDSTEGQSCDGSGARRALYIEARRKALETLKTSRTTTSLKLADGQWIGLRIVKRGEEKFVGWMEG</sequence>
<comment type="cofactor">
    <cofactor evidence="5">
        <name>heme</name>
        <dbReference type="ChEBI" id="CHEBI:30413"/>
    </cofactor>
</comment>
<dbReference type="PRINTS" id="PR00385">
    <property type="entry name" value="P450"/>
</dbReference>
<dbReference type="PANTHER" id="PTHR24305">
    <property type="entry name" value="CYTOCHROME P450"/>
    <property type="match status" value="1"/>
</dbReference>
<dbReference type="OrthoDB" id="1470350at2759"/>
<evidence type="ECO:0000256" key="5">
    <source>
        <dbReference type="PIRSR" id="PIRSR602401-1"/>
    </source>
</evidence>
<dbReference type="STRING" id="43265.A0A545VEZ8"/>
<keyword evidence="3 5" id="KW-0479">Metal-binding</keyword>
<comment type="caution">
    <text evidence="7">The sequence shown here is derived from an EMBL/GenBank/DDBJ whole genome shotgun (WGS) entry which is preliminary data.</text>
</comment>
<evidence type="ECO:0000313" key="8">
    <source>
        <dbReference type="Proteomes" id="UP000315783"/>
    </source>
</evidence>